<dbReference type="SUPFAM" id="SSF159594">
    <property type="entry name" value="XCC0632-like"/>
    <property type="match status" value="1"/>
</dbReference>
<feature type="chain" id="PRO_5046360819" evidence="1">
    <location>
        <begin position="20"/>
        <end position="186"/>
    </location>
</feature>
<keyword evidence="1" id="KW-0732">Signal</keyword>
<dbReference type="InterPro" id="IPR005586">
    <property type="entry name" value="ABC_trans_aux"/>
</dbReference>
<gene>
    <name evidence="3" type="ORF">ACFP85_03660</name>
</gene>
<comment type="caution">
    <text evidence="3">The sequence shown here is derived from an EMBL/GenBank/DDBJ whole genome shotgun (WGS) entry which is preliminary data.</text>
</comment>
<dbReference type="EMBL" id="JBHSUS010000001">
    <property type="protein sequence ID" value="MFC6439243.1"/>
    <property type="molecule type" value="Genomic_DNA"/>
</dbReference>
<dbReference type="Proteomes" id="UP001596364">
    <property type="component" value="Unassembled WGS sequence"/>
</dbReference>
<proteinExistence type="predicted"/>
<evidence type="ECO:0000313" key="4">
    <source>
        <dbReference type="Proteomes" id="UP001596364"/>
    </source>
</evidence>
<evidence type="ECO:0000259" key="2">
    <source>
        <dbReference type="Pfam" id="PF03886"/>
    </source>
</evidence>
<keyword evidence="4" id="KW-1185">Reference proteome</keyword>
<dbReference type="RefSeq" id="WP_165490697.1">
    <property type="nucleotide sequence ID" value="NZ_JBHSUS010000001.1"/>
</dbReference>
<feature type="domain" description="ABC-type transport auxiliary lipoprotein component" evidence="2">
    <location>
        <begin position="28"/>
        <end position="181"/>
    </location>
</feature>
<name>A0ABW1XGP4_9ALTE</name>
<accession>A0ABW1XGP4</accession>
<dbReference type="PROSITE" id="PS51257">
    <property type="entry name" value="PROKAR_LIPOPROTEIN"/>
    <property type="match status" value="1"/>
</dbReference>
<organism evidence="3 4">
    <name type="scientific">Pseudobowmanella zhangzhouensis</name>
    <dbReference type="NCBI Taxonomy" id="1537679"/>
    <lineage>
        <taxon>Bacteria</taxon>
        <taxon>Pseudomonadati</taxon>
        <taxon>Pseudomonadota</taxon>
        <taxon>Gammaproteobacteria</taxon>
        <taxon>Alteromonadales</taxon>
        <taxon>Alteromonadaceae</taxon>
    </lineage>
</organism>
<evidence type="ECO:0000256" key="1">
    <source>
        <dbReference type="SAM" id="SignalP"/>
    </source>
</evidence>
<sequence>MRISLMVLIVVLLSACASAPPSLVYHQLYTGMPASYPATQSDEMITLAPLRVADYLQQAALVMRKQDGTLHYSSTHFWGGSLATDVELQLFDSLNIAAGERRYIRYMSPAKAYNSTQLNIALEQLLPTEDGQLLVQVSFWLEQDNKLLKNGRLALSLSMEGKGYEAAVQAMRVALVQLAEDLHRQL</sequence>
<dbReference type="Gene3D" id="3.40.50.10610">
    <property type="entry name" value="ABC-type transport auxiliary lipoprotein component"/>
    <property type="match status" value="1"/>
</dbReference>
<protein>
    <submittedName>
        <fullName evidence="3">Membrane integrity-associated transporter subunit PqiC</fullName>
    </submittedName>
</protein>
<evidence type="ECO:0000313" key="3">
    <source>
        <dbReference type="EMBL" id="MFC6439243.1"/>
    </source>
</evidence>
<dbReference type="Pfam" id="PF03886">
    <property type="entry name" value="ABC_trans_aux"/>
    <property type="match status" value="1"/>
</dbReference>
<feature type="signal peptide" evidence="1">
    <location>
        <begin position="1"/>
        <end position="19"/>
    </location>
</feature>
<reference evidence="4" key="1">
    <citation type="journal article" date="2019" name="Int. J. Syst. Evol. Microbiol.">
        <title>The Global Catalogue of Microorganisms (GCM) 10K type strain sequencing project: providing services to taxonomists for standard genome sequencing and annotation.</title>
        <authorList>
            <consortium name="The Broad Institute Genomics Platform"/>
            <consortium name="The Broad Institute Genome Sequencing Center for Infectious Disease"/>
            <person name="Wu L."/>
            <person name="Ma J."/>
        </authorList>
    </citation>
    <scope>NUCLEOTIDE SEQUENCE [LARGE SCALE GENOMIC DNA]</scope>
    <source>
        <strain evidence="4">CGMCC 1.16031</strain>
    </source>
</reference>